<organism evidence="2 3">
    <name type="scientific">Aureimonas phyllosphaerae</name>
    <dbReference type="NCBI Taxonomy" id="1166078"/>
    <lineage>
        <taxon>Bacteria</taxon>
        <taxon>Pseudomonadati</taxon>
        <taxon>Pseudomonadota</taxon>
        <taxon>Alphaproteobacteria</taxon>
        <taxon>Hyphomicrobiales</taxon>
        <taxon>Aurantimonadaceae</taxon>
        <taxon>Aureimonas</taxon>
    </lineage>
</organism>
<proteinExistence type="predicted"/>
<dbReference type="EMBL" id="JACIDO010000012">
    <property type="protein sequence ID" value="MBB3937805.1"/>
    <property type="molecule type" value="Genomic_DNA"/>
</dbReference>
<gene>
    <name evidence="2" type="ORF">GGR05_003974</name>
</gene>
<dbReference type="RefSeq" id="WP_139224696.1">
    <property type="nucleotide sequence ID" value="NZ_FOOA01000019.1"/>
</dbReference>
<sequence length="68" mass="6852">MSNTINQPGQDLPAPNLPGQGDRDVVGRPDVSPGFGNDLPTKPVGPNPAGEPDPTRLGPSVPGMPGSI</sequence>
<comment type="caution">
    <text evidence="2">The sequence shown here is derived from an EMBL/GenBank/DDBJ whole genome shotgun (WGS) entry which is preliminary data.</text>
</comment>
<dbReference type="Proteomes" id="UP000531216">
    <property type="component" value="Unassembled WGS sequence"/>
</dbReference>
<evidence type="ECO:0000256" key="1">
    <source>
        <dbReference type="SAM" id="MobiDB-lite"/>
    </source>
</evidence>
<protein>
    <submittedName>
        <fullName evidence="2">Uncharacterized protein</fullName>
    </submittedName>
</protein>
<keyword evidence="3" id="KW-1185">Reference proteome</keyword>
<dbReference type="OrthoDB" id="7907353at2"/>
<evidence type="ECO:0000313" key="3">
    <source>
        <dbReference type="Proteomes" id="UP000531216"/>
    </source>
</evidence>
<name>A0A7W6BWQ9_9HYPH</name>
<evidence type="ECO:0000313" key="2">
    <source>
        <dbReference type="EMBL" id="MBB3937805.1"/>
    </source>
</evidence>
<dbReference type="AlphaFoldDB" id="A0A7W6BWQ9"/>
<reference evidence="2 3" key="1">
    <citation type="submission" date="2020-08" db="EMBL/GenBank/DDBJ databases">
        <title>Genomic Encyclopedia of Type Strains, Phase IV (KMG-IV): sequencing the most valuable type-strain genomes for metagenomic binning, comparative biology and taxonomic classification.</title>
        <authorList>
            <person name="Goeker M."/>
        </authorList>
    </citation>
    <scope>NUCLEOTIDE SEQUENCE [LARGE SCALE GENOMIC DNA]</scope>
    <source>
        <strain evidence="2 3">DSM 25024</strain>
    </source>
</reference>
<accession>A0A7W6BWQ9</accession>
<feature type="region of interest" description="Disordered" evidence="1">
    <location>
        <begin position="1"/>
        <end position="68"/>
    </location>
</feature>